<dbReference type="InterPro" id="IPR000396">
    <property type="entry name" value="Pdiesterase2"/>
</dbReference>
<dbReference type="Pfam" id="PF12706">
    <property type="entry name" value="Lactamase_B_2"/>
    <property type="match status" value="1"/>
</dbReference>
<dbReference type="GO" id="GO:0006198">
    <property type="term" value="P:cAMP catabolic process"/>
    <property type="evidence" value="ECO:0007669"/>
    <property type="project" value="InterPro"/>
</dbReference>
<dbReference type="Proteomes" id="UP000613266">
    <property type="component" value="Unassembled WGS sequence"/>
</dbReference>
<dbReference type="CDD" id="cd07735">
    <property type="entry name" value="class_II_PDE_MBL-fold"/>
    <property type="match status" value="1"/>
</dbReference>
<dbReference type="Gene3D" id="3.60.15.10">
    <property type="entry name" value="Ribonuclease Z/Hydroxyacylglutathione hydrolase-like"/>
    <property type="match status" value="1"/>
</dbReference>
<dbReference type="InterPro" id="IPR036866">
    <property type="entry name" value="RibonucZ/Hydroxyglut_hydro"/>
</dbReference>
<dbReference type="InterPro" id="IPR001279">
    <property type="entry name" value="Metallo-B-lactamas"/>
</dbReference>
<proteinExistence type="predicted"/>
<sequence>MSLRVLGCSGAIAAGCKTTSFLLDERVLIDAGTGVGDLPLDQLARIDQVLLSHSHLDHVLSIPLLADAVLRRRRAAQAGPIRIHGLRETLEALQTHLFNGVIWPDFTRLPSPEEPVLSFHPLQVGQRLELIGGRLVEVLPAAHTVPACGYAIRSLAEERWSIYTGDTGPNPALWERLRELPVRQLIIEAAFGDEELDLARVSRHHCPSTLVPELRQLHALRAGAEVWITHIKPGETQAVMAQLAAQAGLPVCPRPLQAGQTLSLG</sequence>
<comment type="caution">
    <text evidence="2">The sequence shown here is derived from an EMBL/GenBank/DDBJ whole genome shotgun (WGS) entry which is preliminary data.</text>
</comment>
<dbReference type="EMBL" id="JAEDAK010000011">
    <property type="protein sequence ID" value="MBH9578388.1"/>
    <property type="molecule type" value="Genomic_DNA"/>
</dbReference>
<dbReference type="RefSeq" id="WP_198112156.1">
    <property type="nucleotide sequence ID" value="NZ_JAEDAK010000011.1"/>
</dbReference>
<dbReference type="SMART" id="SM00849">
    <property type="entry name" value="Lactamase_B"/>
    <property type="match status" value="1"/>
</dbReference>
<dbReference type="PANTHER" id="PTHR28283:SF1">
    <property type="entry name" value="3',5'-CYCLIC-NUCLEOTIDE PHOSPHODIESTERASE 1"/>
    <property type="match status" value="1"/>
</dbReference>
<reference evidence="2" key="1">
    <citation type="submission" date="2020-12" db="EMBL/GenBank/DDBJ databases">
        <title>The genome sequence of Inhella sp. 1Y17.</title>
        <authorList>
            <person name="Liu Y."/>
        </authorList>
    </citation>
    <scope>NUCLEOTIDE SEQUENCE</scope>
    <source>
        <strain evidence="2">1Y17</strain>
    </source>
</reference>
<dbReference type="SUPFAM" id="SSF56281">
    <property type="entry name" value="Metallo-hydrolase/oxidoreductase"/>
    <property type="match status" value="1"/>
</dbReference>
<evidence type="ECO:0000259" key="1">
    <source>
        <dbReference type="SMART" id="SM00849"/>
    </source>
</evidence>
<dbReference type="GO" id="GO:0047555">
    <property type="term" value="F:3',5'-cyclic-GMP phosphodiesterase activity"/>
    <property type="evidence" value="ECO:0007669"/>
    <property type="project" value="TreeGrafter"/>
</dbReference>
<evidence type="ECO:0000313" key="3">
    <source>
        <dbReference type="Proteomes" id="UP000613266"/>
    </source>
</evidence>
<dbReference type="GO" id="GO:0004115">
    <property type="term" value="F:3',5'-cyclic-AMP phosphodiesterase activity"/>
    <property type="evidence" value="ECO:0007669"/>
    <property type="project" value="InterPro"/>
</dbReference>
<dbReference type="PANTHER" id="PTHR28283">
    <property type="entry name" value="3',5'-CYCLIC-NUCLEOTIDE PHOSPHODIESTERASE 1"/>
    <property type="match status" value="1"/>
</dbReference>
<evidence type="ECO:0000313" key="2">
    <source>
        <dbReference type="EMBL" id="MBH9578388.1"/>
    </source>
</evidence>
<gene>
    <name evidence="2" type="ORF">I7X39_15965</name>
</gene>
<organism evidence="2 3">
    <name type="scientific">Inhella proteolytica</name>
    <dbReference type="NCBI Taxonomy" id="2795029"/>
    <lineage>
        <taxon>Bacteria</taxon>
        <taxon>Pseudomonadati</taxon>
        <taxon>Pseudomonadota</taxon>
        <taxon>Betaproteobacteria</taxon>
        <taxon>Burkholderiales</taxon>
        <taxon>Sphaerotilaceae</taxon>
        <taxon>Inhella</taxon>
    </lineage>
</organism>
<name>A0A931NI20_9BURK</name>
<feature type="domain" description="Metallo-beta-lactamase" evidence="1">
    <location>
        <begin position="17"/>
        <end position="214"/>
    </location>
</feature>
<accession>A0A931NI20</accession>
<keyword evidence="3" id="KW-1185">Reference proteome</keyword>
<dbReference type="PROSITE" id="PS51257">
    <property type="entry name" value="PROKAR_LIPOPROTEIN"/>
    <property type="match status" value="1"/>
</dbReference>
<protein>
    <submittedName>
        <fullName evidence="2">3',5'-cyclic-nucleotide phosphodiesterase</fullName>
    </submittedName>
</protein>
<dbReference type="GO" id="GO:1902660">
    <property type="term" value="P:negative regulation of glucose mediated signaling pathway"/>
    <property type="evidence" value="ECO:0007669"/>
    <property type="project" value="TreeGrafter"/>
</dbReference>
<dbReference type="AlphaFoldDB" id="A0A931NI20"/>
<dbReference type="PRINTS" id="PR00388">
    <property type="entry name" value="PDIESTERASE2"/>
</dbReference>